<dbReference type="Gene3D" id="3.40.50.10930">
    <property type="match status" value="1"/>
</dbReference>
<dbReference type="RefSeq" id="WP_025369079.1">
    <property type="nucleotide sequence ID" value="NZ_CP002697.1"/>
</dbReference>
<dbReference type="SUPFAM" id="SSF52980">
    <property type="entry name" value="Restriction endonuclease-like"/>
    <property type="match status" value="1"/>
</dbReference>
<evidence type="ECO:0000256" key="7">
    <source>
        <dbReference type="ARBA" id="ARBA00022840"/>
    </source>
</evidence>
<proteinExistence type="inferred from homology"/>
<evidence type="ECO:0000256" key="9">
    <source>
        <dbReference type="ARBA" id="ARBA00023204"/>
    </source>
</evidence>
<dbReference type="GO" id="GO:0005524">
    <property type="term" value="F:ATP binding"/>
    <property type="evidence" value="ECO:0007669"/>
    <property type="project" value="UniProtKB-UniRule"/>
</dbReference>
<evidence type="ECO:0000256" key="8">
    <source>
        <dbReference type="ARBA" id="ARBA00023125"/>
    </source>
</evidence>
<dbReference type="KEGG" id="bapu:BUMPUSDA_CDS00146"/>
<comment type="subunit">
    <text evidence="10">Heterotrimer of RecB, RecC and RecD. All subunits contribute to DNA-binding.</text>
</comment>
<dbReference type="GO" id="GO:0003677">
    <property type="term" value="F:DNA binding"/>
    <property type="evidence" value="ECO:0007669"/>
    <property type="project" value="UniProtKB-UniRule"/>
</dbReference>
<dbReference type="GO" id="GO:0003678">
    <property type="term" value="F:DNA helicase activity"/>
    <property type="evidence" value="ECO:0007669"/>
    <property type="project" value="UniProtKB-UniRule"/>
</dbReference>
<dbReference type="EMBL" id="CP002697">
    <property type="protein sequence ID" value="AHG59943.1"/>
    <property type="molecule type" value="Genomic_DNA"/>
</dbReference>
<comment type="function">
    <text evidence="10">A helicase/nuclease that prepares dsDNA breaks (DSB) for recombinational DNA repair. Binds to DSBs and unwinds DNA via a highly rapid and processive ATP-dependent bidirectional helicase activity. Unwinds dsDNA until it encounters a Chi (crossover hotspot instigator) sequence from the 3' direction. Cuts ssDNA a few nucleotides 3' to the Chi site. The properties and activities of the enzyme are changed at Chi. The Chi-altered holoenzyme produces a long 3'-ssDNA overhang and facilitates RecA-binding to the ssDNA for homologous DNA recombination and repair. Holoenzyme degrades any linearized DNA that is unable to undergo homologous recombination. In the holoenzyme this subunit recognizes the wild-type Chi sequence, and when added to isolated RecB increases its ATP-dependent helicase processivity.</text>
</comment>
<evidence type="ECO:0000256" key="6">
    <source>
        <dbReference type="ARBA" id="ARBA00022839"/>
    </source>
</evidence>
<evidence type="ECO:0000259" key="11">
    <source>
        <dbReference type="Pfam" id="PF17946"/>
    </source>
</evidence>
<accession>W0P4D5</accession>
<evidence type="ECO:0000256" key="2">
    <source>
        <dbReference type="ARBA" id="ARBA00022741"/>
    </source>
</evidence>
<evidence type="ECO:0000256" key="5">
    <source>
        <dbReference type="ARBA" id="ARBA00022806"/>
    </source>
</evidence>
<evidence type="ECO:0000313" key="12">
    <source>
        <dbReference type="EMBL" id="AHG59943.1"/>
    </source>
</evidence>
<evidence type="ECO:0000256" key="3">
    <source>
        <dbReference type="ARBA" id="ARBA00022763"/>
    </source>
</evidence>
<dbReference type="GO" id="GO:0008854">
    <property type="term" value="F:exodeoxyribonuclease V activity"/>
    <property type="evidence" value="ECO:0007669"/>
    <property type="project" value="InterPro"/>
</dbReference>
<dbReference type="InterPro" id="IPR013986">
    <property type="entry name" value="DExx_box_DNA_helicase_dom_sf"/>
</dbReference>
<dbReference type="PANTHER" id="PTHR30591:SF1">
    <property type="entry name" value="RECBCD ENZYME SUBUNIT RECC"/>
    <property type="match status" value="1"/>
</dbReference>
<dbReference type="Pfam" id="PF17946">
    <property type="entry name" value="RecC_C"/>
    <property type="match status" value="1"/>
</dbReference>
<keyword evidence="3 10" id="KW-0227">DNA damage</keyword>
<dbReference type="Gene3D" id="1.10.10.160">
    <property type="match status" value="1"/>
</dbReference>
<dbReference type="InterPro" id="IPR027417">
    <property type="entry name" value="P-loop_NTPase"/>
</dbReference>
<protein>
    <recommendedName>
        <fullName evidence="10">RecBCD enzyme subunit RecC</fullName>
    </recommendedName>
    <alternativeName>
        <fullName evidence="10">Exonuclease V subunit RecC</fullName>
        <shortName evidence="10">ExoV subunit RecC</shortName>
    </alternativeName>
    <alternativeName>
        <fullName evidence="10">Helicase/nuclease RecBCD subunit RecC</fullName>
    </alternativeName>
</protein>
<dbReference type="Proteomes" id="UP000019087">
    <property type="component" value="Chromosome"/>
</dbReference>
<name>W0P4D5_BUCMP</name>
<feature type="domain" description="RecC C-terminal" evidence="11">
    <location>
        <begin position="760"/>
        <end position="977"/>
    </location>
</feature>
<evidence type="ECO:0000256" key="10">
    <source>
        <dbReference type="HAMAP-Rule" id="MF_01486"/>
    </source>
</evidence>
<dbReference type="PATRIC" id="fig|1009856.3.peg.443"/>
<sequence>MFIVYRSNKIETLFLKAHKIIEKNPLSNIFEQEIFLHDNKILFQYLNVFIANQKGISANIKYYHPYNFILKLFQKFFGIKEYKNIFTQSIMTWKIMKILDEKKICEYINIKENKMKKFKFSFLMANIFEQYLFYRPDWINTWEKEKLITSIGNSDQWQIKLWKEIINNYQNMNPLKYHFSSLLYKFQLLIKQDKIKKKHFPKRCFIISSPQLNPVFIEIFKKISIYFNIYFLQVKFSKKNRFQNPLMRLCKNQELFKKINILDSKKIKIINYFEKNKNNNLLNHIKNDFLEDKFFKKKRIIELTDNSISINICYNRKNEIEILHEKLLLFLEKNQYIKLSDIVVTSFSMDDYISSIDTIFNAAHKKNKLPFFISTKKSKKTEIIFSVFKNLLNLSNSRFENEEILELFDIPEIADRFDISEEEINILYYWIKEVNIRWAINEKHKKKFSFSQNKQNTWFYGIEKLLLSYAMNDTENIWNDILSSTLIHGSRADLIGKLVIFINVLKKWQKKLSKLQNLIYWRSLSKNIINDFFLKSERINDCLQIIQKKWIEMIDDALLSNYKKKISIEILKKNFIIKNNPTNNKKFLPGVINFCHPSSICFIPFKIICFIGADNKNIPKQNTLDNFNLLNKYPITSDFNAYQKYYFLFLQNISCAQKYFYISYVGYSIKDNSKIYPSVMVDQLLSYIISNFYLMGDQNLTTNEKRRKITKHLCKTYTKEYFYTIKNTDDFKIENSIGRLKNTEIKIYESKLLKKKCFDRIDLIDLICFWKNPIHYFFKNHLNIKFDLPKQELIITEPFSVHQLDAFEIKKILLNKAIKCEDTKKIFQYYRLCGKLPYNFFGTVFWKDKIKEMQSISKLVNKYRNCTEEKKINIHIQKYRINGILSEIQSTGLLRWKPTLINYSDRISLWIEHLIYTLICGTGESKIIGYKNQMWSYICLDPNTAYDYLLKYIEGYVKGSQKPLFLIKSGAAWLDQIYDIKNNVIKQDNNSIRKGYKKLLETWMGNNYFKGEKKDIYIRSLIKTLNEKNIKKICQTAQIWLTPLLKNKKILK</sequence>
<dbReference type="GO" id="GO:0000724">
    <property type="term" value="P:double-strand break repair via homologous recombination"/>
    <property type="evidence" value="ECO:0007669"/>
    <property type="project" value="UniProtKB-UniRule"/>
</dbReference>
<dbReference type="Gene3D" id="1.10.10.990">
    <property type="match status" value="1"/>
</dbReference>
<dbReference type="HAMAP" id="MF_01486">
    <property type="entry name" value="RecC"/>
    <property type="match status" value="1"/>
</dbReference>
<dbReference type="AlphaFoldDB" id="W0P4D5"/>
<dbReference type="InterPro" id="IPR006697">
    <property type="entry name" value="RecC"/>
</dbReference>
<keyword evidence="6 10" id="KW-0269">Exonuclease</keyword>
<keyword evidence="7 10" id="KW-0067">ATP-binding</keyword>
<dbReference type="SUPFAM" id="SSF52540">
    <property type="entry name" value="P-loop containing nucleoside triphosphate hydrolases"/>
    <property type="match status" value="2"/>
</dbReference>
<keyword evidence="4 10" id="KW-0378">Hydrolase</keyword>
<dbReference type="Pfam" id="PF04257">
    <property type="entry name" value="Exonuc_V_gamma"/>
    <property type="match status" value="1"/>
</dbReference>
<organism evidence="12 13">
    <name type="scientific">Buchnera aphidicola str. USDA</name>
    <name type="common">Myzus persicae</name>
    <dbReference type="NCBI Taxonomy" id="1009856"/>
    <lineage>
        <taxon>Bacteria</taxon>
        <taxon>Pseudomonadati</taxon>
        <taxon>Pseudomonadota</taxon>
        <taxon>Gammaproteobacteria</taxon>
        <taxon>Enterobacterales</taxon>
        <taxon>Erwiniaceae</taxon>
        <taxon>Buchnera</taxon>
    </lineage>
</organism>
<reference evidence="12 13" key="1">
    <citation type="journal article" date="2013" name="BMC Genomics">
        <title>Comparative analysis of genome sequences from four strains of the Buchnera aphidicola Mp endosymbion of the green peach aphid, Myzus persicae.</title>
        <authorList>
            <person name="Jiang Z."/>
            <person name="Jones D.H."/>
            <person name="Khuri S."/>
            <person name="Tsinoremas N.F."/>
            <person name="Wyss T."/>
            <person name="Jander G."/>
            <person name="Wilson A.C."/>
        </authorList>
    </citation>
    <scope>NUCLEOTIDE SEQUENCE [LARGE SCALE GENOMIC DNA]</scope>
    <source>
        <strain evidence="13">str. USDA (Myzus persicae)</strain>
    </source>
</reference>
<comment type="similarity">
    <text evidence="10">Belongs to the RecC family.</text>
</comment>
<keyword evidence="1 10" id="KW-0540">Nuclease</keyword>
<dbReference type="InterPro" id="IPR011335">
    <property type="entry name" value="Restrct_endonuc-II-like"/>
</dbReference>
<dbReference type="Gene3D" id="3.40.50.300">
    <property type="entry name" value="P-loop containing nucleotide triphosphate hydrolases"/>
    <property type="match status" value="1"/>
</dbReference>
<evidence type="ECO:0000256" key="1">
    <source>
        <dbReference type="ARBA" id="ARBA00022722"/>
    </source>
</evidence>
<gene>
    <name evidence="12" type="primary">recc</name>
    <name evidence="10" type="synonym">recC</name>
    <name evidence="12" type="ORF">BUMPUSDA_CDS00146</name>
</gene>
<evidence type="ECO:0000313" key="13">
    <source>
        <dbReference type="Proteomes" id="UP000019087"/>
    </source>
</evidence>
<dbReference type="PIRSF" id="PIRSF000980">
    <property type="entry name" value="RecC"/>
    <property type="match status" value="1"/>
</dbReference>
<dbReference type="GO" id="GO:0009338">
    <property type="term" value="C:exodeoxyribonuclease V complex"/>
    <property type="evidence" value="ECO:0007669"/>
    <property type="project" value="InterPro"/>
</dbReference>
<dbReference type="PANTHER" id="PTHR30591">
    <property type="entry name" value="RECBCD ENZYME SUBUNIT RECC"/>
    <property type="match status" value="1"/>
</dbReference>
<keyword evidence="9 10" id="KW-0234">DNA repair</keyword>
<dbReference type="CDD" id="cd22353">
    <property type="entry name" value="RecC_C-like"/>
    <property type="match status" value="1"/>
</dbReference>
<comment type="miscellaneous">
    <text evidence="10">In the RecBCD complex, RecB has a slow 3'-5' helicase, an exonuclease activity and loads RecA onto ssDNA, RecD has a fast 5'-3' helicase activity, while RecC stimulates the ATPase and processivity of the RecB helicase and contributes to recognition of the Chi site.</text>
</comment>
<keyword evidence="5 10" id="KW-0347">Helicase</keyword>
<dbReference type="InterPro" id="IPR041500">
    <property type="entry name" value="RecC_C"/>
</dbReference>
<evidence type="ECO:0000256" key="4">
    <source>
        <dbReference type="ARBA" id="ARBA00022801"/>
    </source>
</evidence>
<keyword evidence="8 10" id="KW-0238">DNA-binding</keyword>
<dbReference type="Gene3D" id="1.10.486.10">
    <property type="entry name" value="PCRA, domain 4"/>
    <property type="match status" value="1"/>
</dbReference>
<dbReference type="HOGENOM" id="CLU_007513_0_0_6"/>
<keyword evidence="2 10" id="KW-0547">Nucleotide-binding</keyword>